<dbReference type="RefSeq" id="WP_229881731.1">
    <property type="nucleotide sequence ID" value="NZ_BMWA01000043.1"/>
</dbReference>
<reference evidence="3" key="1">
    <citation type="journal article" date="2019" name="Int. J. Syst. Evol. Microbiol.">
        <title>The Global Catalogue of Microorganisms (GCM) 10K type strain sequencing project: providing services to taxonomists for standard genome sequencing and annotation.</title>
        <authorList>
            <consortium name="The Broad Institute Genomics Platform"/>
            <consortium name="The Broad Institute Genome Sequencing Center for Infectious Disease"/>
            <person name="Wu L."/>
            <person name="Ma J."/>
        </authorList>
    </citation>
    <scope>NUCLEOTIDE SEQUENCE [LARGE SCALE GENOMIC DNA]</scope>
    <source>
        <strain evidence="3">JCM 4855</strain>
    </source>
</reference>
<dbReference type="Proteomes" id="UP001596409">
    <property type="component" value="Unassembled WGS sequence"/>
</dbReference>
<keyword evidence="3" id="KW-1185">Reference proteome</keyword>
<evidence type="ECO:0000313" key="3">
    <source>
        <dbReference type="Proteomes" id="UP001596409"/>
    </source>
</evidence>
<name>A0ABW2E101_9ACTN</name>
<evidence type="ECO:0000256" key="1">
    <source>
        <dbReference type="SAM" id="MobiDB-lite"/>
    </source>
</evidence>
<evidence type="ECO:0000313" key="2">
    <source>
        <dbReference type="EMBL" id="MFC7013829.1"/>
    </source>
</evidence>
<sequence length="104" mass="10923">MTGQIVSAPLHAHGEGSGRRPADVRREAVSSLPQRATQAVRVDTDTAQGPELVLQGKFADAATRAACSQDSPPADDEGVIRIPVRMVAQIREACDAAEAAHARL</sequence>
<comment type="caution">
    <text evidence="2">The sequence shown here is derived from an EMBL/GenBank/DDBJ whole genome shotgun (WGS) entry which is preliminary data.</text>
</comment>
<organism evidence="2 3">
    <name type="scientific">Streptomyces viridiviolaceus</name>
    <dbReference type="NCBI Taxonomy" id="68282"/>
    <lineage>
        <taxon>Bacteria</taxon>
        <taxon>Bacillati</taxon>
        <taxon>Actinomycetota</taxon>
        <taxon>Actinomycetes</taxon>
        <taxon>Kitasatosporales</taxon>
        <taxon>Streptomycetaceae</taxon>
        <taxon>Streptomyces</taxon>
    </lineage>
</organism>
<accession>A0ABW2E101</accession>
<proteinExistence type="predicted"/>
<protein>
    <submittedName>
        <fullName evidence="2">Uncharacterized protein</fullName>
    </submittedName>
</protein>
<feature type="compositionally biased region" description="Basic and acidic residues" evidence="1">
    <location>
        <begin position="12"/>
        <end position="28"/>
    </location>
</feature>
<gene>
    <name evidence="2" type="ORF">ACFQMH_19290</name>
</gene>
<dbReference type="EMBL" id="JBHSYM010000039">
    <property type="protein sequence ID" value="MFC7013829.1"/>
    <property type="molecule type" value="Genomic_DNA"/>
</dbReference>
<feature type="region of interest" description="Disordered" evidence="1">
    <location>
        <begin position="1"/>
        <end position="47"/>
    </location>
</feature>